<dbReference type="STRING" id="49012.A0A0F7RRS8"/>
<evidence type="ECO:0000313" key="5">
    <source>
        <dbReference type="Proteomes" id="UP000242770"/>
    </source>
</evidence>
<dbReference type="PANTHER" id="PTHR48081:SF8">
    <property type="entry name" value="ALPHA_BETA HYDROLASE FOLD-3 DOMAIN-CONTAINING PROTEIN-RELATED"/>
    <property type="match status" value="1"/>
</dbReference>
<evidence type="ECO:0000256" key="1">
    <source>
        <dbReference type="ARBA" id="ARBA00022801"/>
    </source>
</evidence>
<dbReference type="InterPro" id="IPR050300">
    <property type="entry name" value="GDXG_lipolytic_enzyme"/>
</dbReference>
<reference evidence="3" key="2">
    <citation type="submission" date="2014-06" db="EMBL/GenBank/DDBJ databases">
        <authorList>
            <person name="Berkman J.Paul."/>
        </authorList>
    </citation>
    <scope>NUCLEOTIDE SEQUENCE [LARGE SCALE GENOMIC DNA]</scope>
</reference>
<name>A0A0F7RRS8_9BASI</name>
<organism evidence="3 5">
    <name type="scientific">Sporisorium scitamineum</name>
    <dbReference type="NCBI Taxonomy" id="49012"/>
    <lineage>
        <taxon>Eukaryota</taxon>
        <taxon>Fungi</taxon>
        <taxon>Dikarya</taxon>
        <taxon>Basidiomycota</taxon>
        <taxon>Ustilaginomycotina</taxon>
        <taxon>Ustilaginomycetes</taxon>
        <taxon>Ustilaginales</taxon>
        <taxon>Ustilaginaceae</taxon>
        <taxon>Sporisorium</taxon>
    </lineage>
</organism>
<accession>A0A0F7RRS8</accession>
<protein>
    <recommendedName>
        <fullName evidence="2">Alpha/beta hydrolase fold-3 domain-containing protein</fullName>
    </recommendedName>
</protein>
<dbReference type="Proteomes" id="UP000242770">
    <property type="component" value="Unassembled WGS sequence"/>
</dbReference>
<dbReference type="OrthoDB" id="408631at2759"/>
<evidence type="ECO:0000313" key="3">
    <source>
        <dbReference type="EMBL" id="CDR98846.1"/>
    </source>
</evidence>
<dbReference type="PANTHER" id="PTHR48081">
    <property type="entry name" value="AB HYDROLASE SUPERFAMILY PROTEIN C4A8.06C"/>
    <property type="match status" value="1"/>
</dbReference>
<proteinExistence type="predicted"/>
<dbReference type="GO" id="GO:0016787">
    <property type="term" value="F:hydrolase activity"/>
    <property type="evidence" value="ECO:0007669"/>
    <property type="project" value="UniProtKB-KW"/>
</dbReference>
<gene>
    <name evidence="3" type="primary">SSCI08190.1</name>
    <name evidence="4" type="ORF">SPSC_05846</name>
</gene>
<keyword evidence="1" id="KW-0378">Hydrolase</keyword>
<dbReference type="SUPFAM" id="SSF53474">
    <property type="entry name" value="alpha/beta-Hydrolases"/>
    <property type="match status" value="1"/>
</dbReference>
<reference evidence="5" key="1">
    <citation type="submission" date="2014-06" db="EMBL/GenBank/DDBJ databases">
        <authorList>
            <person name="Berkman P.J."/>
        </authorList>
    </citation>
    <scope>NUCLEOTIDE SEQUENCE [LARGE SCALE GENOMIC DNA]</scope>
</reference>
<sequence>MSVASQTANATTGFQLLPNPVDPSPAEIAAALAIIRSGGITHPQTAKPDRSLTIPSVTTTTQRQFKLDIYDPASLSASTPRPVVLNWHGSGFVVDRFGADADVNRWMVDELQNVTVVDGDYAKAPENPFPEGLYDAVSAIKWVVAQPWFDGNLIIKGHSAGGNLALCLASRTTALSLGLTPEEYNHIKACVTLYPCTDSSIPLDQKATNETGVLPGIPMSPLSAQAMHFFFGAYLGWDPKTQQAMGQDPRVSPAKASLETYVPCYIIACEHDPLAKEAEDFAKRLIEHDKRHEYYFAQGVGHNYETRIPDVRDAKVLDVPGGKAKVESFAKMLAFIRKNVRSVQQS</sequence>
<dbReference type="Pfam" id="PF07859">
    <property type="entry name" value="Abhydrolase_3"/>
    <property type="match status" value="1"/>
</dbReference>
<dbReference type="Gene3D" id="3.40.50.1820">
    <property type="entry name" value="alpha/beta hydrolase"/>
    <property type="match status" value="1"/>
</dbReference>
<feature type="domain" description="Alpha/beta hydrolase fold-3" evidence="2">
    <location>
        <begin position="84"/>
        <end position="304"/>
    </location>
</feature>
<dbReference type="InterPro" id="IPR029058">
    <property type="entry name" value="AB_hydrolase_fold"/>
</dbReference>
<dbReference type="AlphaFoldDB" id="A0A0F7RRS8"/>
<evidence type="ECO:0000313" key="4">
    <source>
        <dbReference type="EMBL" id="CDU25675.1"/>
    </source>
</evidence>
<dbReference type="EMBL" id="LK056691">
    <property type="protein sequence ID" value="CDU25675.1"/>
    <property type="molecule type" value="Genomic_DNA"/>
</dbReference>
<keyword evidence="5" id="KW-1185">Reference proteome</keyword>
<dbReference type="InterPro" id="IPR013094">
    <property type="entry name" value="AB_hydrolase_3"/>
</dbReference>
<dbReference type="EMBL" id="CCFA01000417">
    <property type="protein sequence ID" value="CDR98846.1"/>
    <property type="molecule type" value="Genomic_DNA"/>
</dbReference>
<evidence type="ECO:0000259" key="2">
    <source>
        <dbReference type="Pfam" id="PF07859"/>
    </source>
</evidence>
<reference evidence="4" key="3">
    <citation type="submission" date="2014-06" db="EMBL/GenBank/DDBJ databases">
        <authorList>
            <person name="Ju J."/>
            <person name="Zhang J."/>
        </authorList>
    </citation>
    <scope>NUCLEOTIDE SEQUENCE</scope>
    <source>
        <strain evidence="4">SscI8</strain>
    </source>
</reference>